<dbReference type="EMBL" id="JAQOWY010000216">
    <property type="protein sequence ID" value="KAK1847012.1"/>
    <property type="molecule type" value="Genomic_DNA"/>
</dbReference>
<evidence type="ECO:0000256" key="1">
    <source>
        <dbReference type="SAM" id="MobiDB-lite"/>
    </source>
</evidence>
<protein>
    <submittedName>
        <fullName evidence="2">Uncharacterized protein</fullName>
    </submittedName>
</protein>
<organism evidence="2 3">
    <name type="scientific">Colletotrichum chrysophilum</name>
    <dbReference type="NCBI Taxonomy" id="1836956"/>
    <lineage>
        <taxon>Eukaryota</taxon>
        <taxon>Fungi</taxon>
        <taxon>Dikarya</taxon>
        <taxon>Ascomycota</taxon>
        <taxon>Pezizomycotina</taxon>
        <taxon>Sordariomycetes</taxon>
        <taxon>Hypocreomycetidae</taxon>
        <taxon>Glomerellales</taxon>
        <taxon>Glomerellaceae</taxon>
        <taxon>Colletotrichum</taxon>
        <taxon>Colletotrichum gloeosporioides species complex</taxon>
    </lineage>
</organism>
<accession>A0AAD9AHY2</accession>
<evidence type="ECO:0000313" key="3">
    <source>
        <dbReference type="Proteomes" id="UP001243330"/>
    </source>
</evidence>
<feature type="region of interest" description="Disordered" evidence="1">
    <location>
        <begin position="23"/>
        <end position="78"/>
    </location>
</feature>
<keyword evidence="3" id="KW-1185">Reference proteome</keyword>
<evidence type="ECO:0000313" key="2">
    <source>
        <dbReference type="EMBL" id="KAK1847012.1"/>
    </source>
</evidence>
<dbReference type="Proteomes" id="UP001243330">
    <property type="component" value="Unassembled WGS sequence"/>
</dbReference>
<dbReference type="AlphaFoldDB" id="A0AAD9AHY2"/>
<feature type="region of interest" description="Disordered" evidence="1">
    <location>
        <begin position="136"/>
        <end position="163"/>
    </location>
</feature>
<comment type="caution">
    <text evidence="2">The sequence shown here is derived from an EMBL/GenBank/DDBJ whole genome shotgun (WGS) entry which is preliminary data.</text>
</comment>
<sequence>MASQTLTQRWLIKLTRCIKSTNPSRKRHLTEMQHGKSPLPARKNHLNSQWYQRKNKSPHRTTHTPQGGAPFTHRKVPEPAPYNSVNVVRYRVRAPAPARLQFPIDAGAPPAVLHNPVSPRPGGRVAEALSRGACWERPKSPATDDGGGGHLRPAEPRLFPSRRGALHLRSTTSHTARAKKVVGDCGVK</sequence>
<name>A0AAD9AHY2_9PEZI</name>
<reference evidence="2" key="1">
    <citation type="submission" date="2023-01" db="EMBL/GenBank/DDBJ databases">
        <title>Colletotrichum chrysophilum M932 genome sequence.</title>
        <authorList>
            <person name="Baroncelli R."/>
        </authorList>
    </citation>
    <scope>NUCLEOTIDE SEQUENCE</scope>
    <source>
        <strain evidence="2">M932</strain>
    </source>
</reference>
<feature type="compositionally biased region" description="Basic residues" evidence="1">
    <location>
        <begin position="53"/>
        <end position="62"/>
    </location>
</feature>
<gene>
    <name evidence="2" type="ORF">CCHR01_10349</name>
</gene>
<proteinExistence type="predicted"/>